<organism evidence="5">
    <name type="scientific">marine metagenome</name>
    <dbReference type="NCBI Taxonomy" id="408172"/>
    <lineage>
        <taxon>unclassified sequences</taxon>
        <taxon>metagenomes</taxon>
        <taxon>ecological metagenomes</taxon>
    </lineage>
</organism>
<gene>
    <name evidence="5" type="ORF">METZ01_LOCUS14879</name>
</gene>
<evidence type="ECO:0000256" key="2">
    <source>
        <dbReference type="ARBA" id="ARBA00008156"/>
    </source>
</evidence>
<dbReference type="PANTHER" id="PTHR32303:SF4">
    <property type="entry name" value="QUINOPROTEIN GLUCOSE DEHYDROGENASE"/>
    <property type="match status" value="1"/>
</dbReference>
<evidence type="ECO:0000313" key="5">
    <source>
        <dbReference type="EMBL" id="SUZ62025.1"/>
    </source>
</evidence>
<dbReference type="Gene3D" id="2.140.10.10">
    <property type="entry name" value="Quinoprotein alcohol dehydrogenase-like superfamily"/>
    <property type="match status" value="2"/>
</dbReference>
<dbReference type="InterPro" id="IPR017511">
    <property type="entry name" value="PQQ_mDH"/>
</dbReference>
<dbReference type="SUPFAM" id="SSF50998">
    <property type="entry name" value="Quinoprotein alcohol dehydrogenase-like"/>
    <property type="match status" value="1"/>
</dbReference>
<dbReference type="GO" id="GO:0016614">
    <property type="term" value="F:oxidoreductase activity, acting on CH-OH group of donors"/>
    <property type="evidence" value="ECO:0007669"/>
    <property type="project" value="InterPro"/>
</dbReference>
<feature type="domain" description="Pyrrolo-quinoline quinone repeat" evidence="4">
    <location>
        <begin position="40"/>
        <end position="674"/>
    </location>
</feature>
<dbReference type="GO" id="GO:0016020">
    <property type="term" value="C:membrane"/>
    <property type="evidence" value="ECO:0007669"/>
    <property type="project" value="InterPro"/>
</dbReference>
<keyword evidence="3" id="KW-0560">Oxidoreductase</keyword>
<dbReference type="Pfam" id="PF01011">
    <property type="entry name" value="PQQ"/>
    <property type="match status" value="1"/>
</dbReference>
<dbReference type="PANTHER" id="PTHR32303">
    <property type="entry name" value="QUINOPROTEIN ALCOHOL DEHYDROGENASE (CYTOCHROME C)"/>
    <property type="match status" value="1"/>
</dbReference>
<evidence type="ECO:0000259" key="4">
    <source>
        <dbReference type="Pfam" id="PF01011"/>
    </source>
</evidence>
<reference evidence="5" key="1">
    <citation type="submission" date="2018-05" db="EMBL/GenBank/DDBJ databases">
        <authorList>
            <person name="Lanie J.A."/>
            <person name="Ng W.-L."/>
            <person name="Kazmierczak K.M."/>
            <person name="Andrzejewski T.M."/>
            <person name="Davidsen T.M."/>
            <person name="Wayne K.J."/>
            <person name="Tettelin H."/>
            <person name="Glass J.I."/>
            <person name="Rusch D."/>
            <person name="Podicherti R."/>
            <person name="Tsui H.-C.T."/>
            <person name="Winkler M.E."/>
        </authorList>
    </citation>
    <scope>NUCLEOTIDE SEQUENCE</scope>
</reference>
<dbReference type="InterPro" id="IPR002372">
    <property type="entry name" value="PQQ_rpt_dom"/>
</dbReference>
<proteinExistence type="inferred from homology"/>
<dbReference type="AlphaFoldDB" id="A0A381P506"/>
<comment type="cofactor">
    <cofactor evidence="1">
        <name>pyrroloquinoline quinone</name>
        <dbReference type="ChEBI" id="CHEBI:58442"/>
    </cofactor>
</comment>
<evidence type="ECO:0000256" key="1">
    <source>
        <dbReference type="ARBA" id="ARBA00001931"/>
    </source>
</evidence>
<name>A0A381P506_9ZZZZ</name>
<dbReference type="InterPro" id="IPR011047">
    <property type="entry name" value="Quinoprotein_ADH-like_sf"/>
</dbReference>
<dbReference type="EMBL" id="UINC01000843">
    <property type="protein sequence ID" value="SUZ62025.1"/>
    <property type="molecule type" value="Genomic_DNA"/>
</dbReference>
<protein>
    <recommendedName>
        <fullName evidence="4">Pyrrolo-quinoline quinone repeat domain-containing protein</fullName>
    </recommendedName>
</protein>
<comment type="similarity">
    <text evidence="2">Belongs to the bacterial PQQ dehydrogenase family.</text>
</comment>
<dbReference type="CDD" id="cd10280">
    <property type="entry name" value="PQQ_mGDH"/>
    <property type="match status" value="1"/>
</dbReference>
<evidence type="ECO:0000256" key="3">
    <source>
        <dbReference type="ARBA" id="ARBA00023002"/>
    </source>
</evidence>
<sequence length="695" mass="76234">MDNVWEFSRGVSAGVAAFVTAFVLTGAPVAAQYGATNGEWRSYGADVGGTKYSPLDQINAANFNSLEQAWSWTTVDAMLSMEIAGGEWTSNSADIFDALQEQTDELWRADAHPRIFNLKATPLMVGGRLFLNTPLSVGVSLDAKTGETRWIYNPKSYEDGTTSMTVIWNQRGVAYWTDGVDDERIFWGTGNGYLICVDAETGRPCADFGENGRVDLQQTIPRGERGDRDYLNALLYSVQSPPLVIRDVVVTPVSIADRRITKEAIPGWVRGWDVRTGEERWAFHTVPLEGEFGVDTWEDGSWEYSGHANVWSTYSGDEELGILYAPTGTVTNDFYGGHRLGANLFSESLIAIDVETGERVWHFQAVHHGLWDYDFPTHPNLIDINVDGREIKAIAQVSKQGFTYVFDRATGEPVWPIEERPVDTETNVPGEVVWPTQPFPTKPAPFDGQGVSIDDLINFTPELRQMAIEAIQPYRWGPLFEPISLHEDGGTQGTILRPGTGGAMSWTGAAVDPETGILYVPSHDSFQMVHLYEPQETFPGQATVRYTHGGPGTTPRMPNGLPLFKPPYSRITAIDLNTGDHIWMQPNGNGDDVRNHAALRGLDLPPLGDRVARPSGPVLTKTLLITGMESGGTDDGPQLVGRDKMTGEIVGTIDLPEVVLGTPMTYMVDGEQYIALTVASNPPQLLAFKLPPSGL</sequence>
<accession>A0A381P506</accession>
<dbReference type="GO" id="GO:0048038">
    <property type="term" value="F:quinone binding"/>
    <property type="evidence" value="ECO:0007669"/>
    <property type="project" value="InterPro"/>
</dbReference>